<dbReference type="Pfam" id="PF25298">
    <property type="entry name" value="Baculo_FP_2nd"/>
    <property type="match status" value="1"/>
</dbReference>
<dbReference type="InterPro" id="IPR004244">
    <property type="entry name" value="Transposase_22"/>
</dbReference>
<proteinExistence type="predicted"/>
<dbReference type="InParanoid" id="A0A7E5VR79"/>
<dbReference type="Gene3D" id="3.30.70.1820">
    <property type="entry name" value="L1 transposable element, RRM domain"/>
    <property type="match status" value="1"/>
</dbReference>
<dbReference type="InterPro" id="IPR019787">
    <property type="entry name" value="Znf_PHD-finger"/>
</dbReference>
<feature type="domain" description="PHD-type" evidence="5">
    <location>
        <begin position="2"/>
        <end position="59"/>
    </location>
</feature>
<name>A0A7E5VR79_TRINI</name>
<keyword evidence="3" id="KW-0862">Zinc</keyword>
<protein>
    <submittedName>
        <fullName evidence="7">Uncharacterized protein LOC113496018</fullName>
    </submittedName>
</protein>
<dbReference type="PROSITE" id="PS50016">
    <property type="entry name" value="ZF_PHD_2"/>
    <property type="match status" value="1"/>
</dbReference>
<dbReference type="InterPro" id="IPR011011">
    <property type="entry name" value="Znf_FYVE_PHD"/>
</dbReference>
<reference evidence="7" key="1">
    <citation type="submission" date="2025-08" db="UniProtKB">
        <authorList>
            <consortium name="RefSeq"/>
        </authorList>
    </citation>
    <scope>IDENTIFICATION</scope>
</reference>
<dbReference type="AlphaFoldDB" id="A0A7E5VR79"/>
<keyword evidence="6" id="KW-1185">Reference proteome</keyword>
<evidence type="ECO:0000256" key="3">
    <source>
        <dbReference type="ARBA" id="ARBA00022833"/>
    </source>
</evidence>
<evidence type="ECO:0000259" key="5">
    <source>
        <dbReference type="PROSITE" id="PS50016"/>
    </source>
</evidence>
<dbReference type="SUPFAM" id="SSF57903">
    <property type="entry name" value="FYVE/PHD zinc finger"/>
    <property type="match status" value="1"/>
</dbReference>
<evidence type="ECO:0000256" key="2">
    <source>
        <dbReference type="ARBA" id="ARBA00022771"/>
    </source>
</evidence>
<evidence type="ECO:0000313" key="7">
    <source>
        <dbReference type="RefSeq" id="XP_026730873.1"/>
    </source>
</evidence>
<dbReference type="OrthoDB" id="5960234at2759"/>
<dbReference type="Proteomes" id="UP000322000">
    <property type="component" value="Chromosome 7"/>
</dbReference>
<accession>A0A7E5VR79</accession>
<keyword evidence="2 4" id="KW-0863">Zinc-finger</keyword>
<gene>
    <name evidence="7" type="primary">LOC113496018</name>
</gene>
<evidence type="ECO:0000256" key="4">
    <source>
        <dbReference type="PROSITE-ProRule" id="PRU00146"/>
    </source>
</evidence>
<dbReference type="PANTHER" id="PTHR11505">
    <property type="entry name" value="L1 TRANSPOSABLE ELEMENT-RELATED"/>
    <property type="match status" value="1"/>
</dbReference>
<organism evidence="6 7">
    <name type="scientific">Trichoplusia ni</name>
    <name type="common">Cabbage looper</name>
    <dbReference type="NCBI Taxonomy" id="7111"/>
    <lineage>
        <taxon>Eukaryota</taxon>
        <taxon>Metazoa</taxon>
        <taxon>Ecdysozoa</taxon>
        <taxon>Arthropoda</taxon>
        <taxon>Hexapoda</taxon>
        <taxon>Insecta</taxon>
        <taxon>Pterygota</taxon>
        <taxon>Neoptera</taxon>
        <taxon>Endopterygota</taxon>
        <taxon>Lepidoptera</taxon>
        <taxon>Glossata</taxon>
        <taxon>Ditrysia</taxon>
        <taxon>Noctuoidea</taxon>
        <taxon>Noctuidae</taxon>
        <taxon>Plusiinae</taxon>
        <taxon>Trichoplusia</taxon>
    </lineage>
</organism>
<dbReference type="GeneID" id="113496018"/>
<dbReference type="GO" id="GO:0008270">
    <property type="term" value="F:zinc ion binding"/>
    <property type="evidence" value="ECO:0007669"/>
    <property type="project" value="UniProtKB-KW"/>
</dbReference>
<keyword evidence="1" id="KW-0479">Metal-binding</keyword>
<dbReference type="InterPro" id="IPR013083">
    <property type="entry name" value="Znf_RING/FYVE/PHD"/>
</dbReference>
<dbReference type="Gene3D" id="3.30.40.10">
    <property type="entry name" value="Zinc/RING finger domain, C3HC4 (zinc finger)"/>
    <property type="match status" value="1"/>
</dbReference>
<dbReference type="KEGG" id="tnl:113496018"/>
<dbReference type="RefSeq" id="XP_026730873.1">
    <property type="nucleotide sequence ID" value="XM_026875072.1"/>
</dbReference>
<evidence type="ECO:0000313" key="6">
    <source>
        <dbReference type="Proteomes" id="UP000322000"/>
    </source>
</evidence>
<dbReference type="InterPro" id="IPR057251">
    <property type="entry name" value="FP_C"/>
</dbReference>
<sequence length="347" mass="39675">MDLTCSGCESEICSTDQYMKCSSCKKYYDLVCLNIPVQSFKNYKPEHKESWNCPSCLCSLPKSDNSRFSVGIASQPPIKTMLSNNCENVNMKRGSRVKTTEQESTTTDTSLLLSEIRLLRQEVSDLKQQNTDIGLKLSNFSDALNQKLEDFEKKMCAKDEEIILLKSSILQLEHKLNLSEQETMKTELEIIGIPEENNENLCHITMLTANKIGVQLNDLDIDEVYRIGQKRTNPADKPRPIVLRLTRRAKRIDVLKAAKERRPLTSDDIVKGTSSKIYINERLTKTNRTLFREVRLRAEIYKFRFCWVRNGTIYVRKAEKQASIPIRTPIDLDEKVGPPQTAEASAV</sequence>
<evidence type="ECO:0000256" key="1">
    <source>
        <dbReference type="ARBA" id="ARBA00022723"/>
    </source>
</evidence>